<sequence length="412" mass="45413">MPILPIRRRGLKWNTDVLVNVSGRIPLSLTPSQLVLFFRSKNGTSHALDSPIDIAYHTSPGFEGAVLEVYSTLVLTPSLEIANYPILDAIRTALFPALPQAVGQFSPCSDRVDVLAAVATLNITLPVRFHGGALTIRDADGRTERLGASAAPTAHLERAAFLDCLARPFLDLLPPVLQMSRRRKVAFFPSHRLRRRPFADVGALSPPSLHPSHKPAQLKGGDALLYAALKVYKFAPVLHSLYWSGGGNPVDLGSSMEFPYHRDLDLSLCPTIGPSKRPEAIDWTVVLNLSRNRSGVINGSAEQWLSVLKVILIIEYPFIPLLQARPPPRLACRVRAVQCLSTSDRSPPYRPRVSALSSQESSTSHSAAAYYCDGRSLLRILLQVYRTFSSYYSFHLHQDFAKISFDAFILAV</sequence>
<organism evidence="1 2">
    <name type="scientific">Mycena pura</name>
    <dbReference type="NCBI Taxonomy" id="153505"/>
    <lineage>
        <taxon>Eukaryota</taxon>
        <taxon>Fungi</taxon>
        <taxon>Dikarya</taxon>
        <taxon>Basidiomycota</taxon>
        <taxon>Agaricomycotina</taxon>
        <taxon>Agaricomycetes</taxon>
        <taxon>Agaricomycetidae</taxon>
        <taxon>Agaricales</taxon>
        <taxon>Marasmiineae</taxon>
        <taxon>Mycenaceae</taxon>
        <taxon>Mycena</taxon>
    </lineage>
</organism>
<dbReference type="Proteomes" id="UP001219525">
    <property type="component" value="Unassembled WGS sequence"/>
</dbReference>
<evidence type="ECO:0000313" key="1">
    <source>
        <dbReference type="EMBL" id="KAJ7193470.1"/>
    </source>
</evidence>
<evidence type="ECO:0000313" key="2">
    <source>
        <dbReference type="Proteomes" id="UP001219525"/>
    </source>
</evidence>
<proteinExistence type="predicted"/>
<dbReference type="EMBL" id="JARJCW010000108">
    <property type="protein sequence ID" value="KAJ7193470.1"/>
    <property type="molecule type" value="Genomic_DNA"/>
</dbReference>
<accession>A0AAD6Y472</accession>
<gene>
    <name evidence="1" type="ORF">GGX14DRAFT_588806</name>
</gene>
<reference evidence="1" key="1">
    <citation type="submission" date="2023-03" db="EMBL/GenBank/DDBJ databases">
        <title>Massive genome expansion in bonnet fungi (Mycena s.s.) driven by repeated elements and novel gene families across ecological guilds.</title>
        <authorList>
            <consortium name="Lawrence Berkeley National Laboratory"/>
            <person name="Harder C.B."/>
            <person name="Miyauchi S."/>
            <person name="Viragh M."/>
            <person name="Kuo A."/>
            <person name="Thoen E."/>
            <person name="Andreopoulos B."/>
            <person name="Lu D."/>
            <person name="Skrede I."/>
            <person name="Drula E."/>
            <person name="Henrissat B."/>
            <person name="Morin E."/>
            <person name="Kohler A."/>
            <person name="Barry K."/>
            <person name="LaButti K."/>
            <person name="Morin E."/>
            <person name="Salamov A."/>
            <person name="Lipzen A."/>
            <person name="Mereny Z."/>
            <person name="Hegedus B."/>
            <person name="Baldrian P."/>
            <person name="Stursova M."/>
            <person name="Weitz H."/>
            <person name="Taylor A."/>
            <person name="Grigoriev I.V."/>
            <person name="Nagy L.G."/>
            <person name="Martin F."/>
            <person name="Kauserud H."/>
        </authorList>
    </citation>
    <scope>NUCLEOTIDE SEQUENCE</scope>
    <source>
        <strain evidence="1">9144</strain>
    </source>
</reference>
<protein>
    <submittedName>
        <fullName evidence="1">Uncharacterized protein</fullName>
    </submittedName>
</protein>
<name>A0AAD6Y472_9AGAR</name>
<keyword evidence="2" id="KW-1185">Reference proteome</keyword>
<dbReference type="AlphaFoldDB" id="A0AAD6Y472"/>
<comment type="caution">
    <text evidence="1">The sequence shown here is derived from an EMBL/GenBank/DDBJ whole genome shotgun (WGS) entry which is preliminary data.</text>
</comment>